<gene>
    <name evidence="15" type="ORF">JKP88DRAFT_329503</name>
</gene>
<organism evidence="15 16">
    <name type="scientific">Tribonema minus</name>
    <dbReference type="NCBI Taxonomy" id="303371"/>
    <lineage>
        <taxon>Eukaryota</taxon>
        <taxon>Sar</taxon>
        <taxon>Stramenopiles</taxon>
        <taxon>Ochrophyta</taxon>
        <taxon>PX clade</taxon>
        <taxon>Xanthophyceae</taxon>
        <taxon>Tribonematales</taxon>
        <taxon>Tribonemataceae</taxon>
        <taxon>Tribonema</taxon>
    </lineage>
</organism>
<evidence type="ECO:0000256" key="4">
    <source>
        <dbReference type="ARBA" id="ARBA00022490"/>
    </source>
</evidence>
<dbReference type="CDD" id="cd00860">
    <property type="entry name" value="ThrRS_anticodon"/>
    <property type="match status" value="1"/>
</dbReference>
<dbReference type="Gene3D" id="3.30.930.10">
    <property type="entry name" value="Bira Bifunctional Protein, Domain 2"/>
    <property type="match status" value="1"/>
</dbReference>
<evidence type="ECO:0000256" key="1">
    <source>
        <dbReference type="ARBA" id="ARBA00004496"/>
    </source>
</evidence>
<dbReference type="Pfam" id="PF07973">
    <property type="entry name" value="tRNA_SAD"/>
    <property type="match status" value="1"/>
</dbReference>
<keyword evidence="9 15" id="KW-0030">Aminoacyl-tRNA synthetase</keyword>
<evidence type="ECO:0000259" key="13">
    <source>
        <dbReference type="PROSITE" id="PS50862"/>
    </source>
</evidence>
<evidence type="ECO:0000256" key="10">
    <source>
        <dbReference type="ARBA" id="ARBA00031900"/>
    </source>
</evidence>
<evidence type="ECO:0000256" key="9">
    <source>
        <dbReference type="ARBA" id="ARBA00023146"/>
    </source>
</evidence>
<dbReference type="Gene3D" id="3.30.980.10">
    <property type="entry name" value="Threonyl-trna Synthetase, Chain A, domain 2"/>
    <property type="match status" value="1"/>
</dbReference>
<dbReference type="Gene3D" id="3.10.20.30">
    <property type="match status" value="1"/>
</dbReference>
<dbReference type="PRINTS" id="PR01047">
    <property type="entry name" value="TRNASYNTHTHR"/>
</dbReference>
<dbReference type="GO" id="GO:0005739">
    <property type="term" value="C:mitochondrion"/>
    <property type="evidence" value="ECO:0007669"/>
    <property type="project" value="TreeGrafter"/>
</dbReference>
<evidence type="ECO:0000256" key="6">
    <source>
        <dbReference type="ARBA" id="ARBA00022741"/>
    </source>
</evidence>
<dbReference type="GO" id="GO:0006435">
    <property type="term" value="P:threonyl-tRNA aminoacylation"/>
    <property type="evidence" value="ECO:0007669"/>
    <property type="project" value="InterPro"/>
</dbReference>
<dbReference type="InterPro" id="IPR004095">
    <property type="entry name" value="TGS"/>
</dbReference>
<comment type="caution">
    <text evidence="15">The sequence shown here is derived from an EMBL/GenBank/DDBJ whole genome shotgun (WGS) entry which is preliminary data.</text>
</comment>
<dbReference type="Proteomes" id="UP000664859">
    <property type="component" value="Unassembled WGS sequence"/>
</dbReference>
<comment type="similarity">
    <text evidence="2">Belongs to the class-II aminoacyl-tRNA synthetase family.</text>
</comment>
<dbReference type="InterPro" id="IPR047246">
    <property type="entry name" value="ThrRS_anticodon"/>
</dbReference>
<dbReference type="InterPro" id="IPR033728">
    <property type="entry name" value="ThrRS_core"/>
</dbReference>
<dbReference type="NCBIfam" id="TIGR00418">
    <property type="entry name" value="thrS"/>
    <property type="match status" value="1"/>
</dbReference>
<comment type="catalytic activity">
    <reaction evidence="11">
        <text>tRNA(Thr) + L-threonine + ATP = L-threonyl-tRNA(Thr) + AMP + diphosphate + H(+)</text>
        <dbReference type="Rhea" id="RHEA:24624"/>
        <dbReference type="Rhea" id="RHEA-COMP:9670"/>
        <dbReference type="Rhea" id="RHEA-COMP:9704"/>
        <dbReference type="ChEBI" id="CHEBI:15378"/>
        <dbReference type="ChEBI" id="CHEBI:30616"/>
        <dbReference type="ChEBI" id="CHEBI:33019"/>
        <dbReference type="ChEBI" id="CHEBI:57926"/>
        <dbReference type="ChEBI" id="CHEBI:78442"/>
        <dbReference type="ChEBI" id="CHEBI:78534"/>
        <dbReference type="ChEBI" id="CHEBI:456215"/>
        <dbReference type="EC" id="6.1.1.3"/>
    </reaction>
</comment>
<evidence type="ECO:0000259" key="14">
    <source>
        <dbReference type="PROSITE" id="PS51880"/>
    </source>
</evidence>
<evidence type="ECO:0000313" key="15">
    <source>
        <dbReference type="EMBL" id="KAG5178366.1"/>
    </source>
</evidence>
<dbReference type="SUPFAM" id="SSF81271">
    <property type="entry name" value="TGS-like"/>
    <property type="match status" value="1"/>
</dbReference>
<evidence type="ECO:0000256" key="8">
    <source>
        <dbReference type="ARBA" id="ARBA00022917"/>
    </source>
</evidence>
<keyword evidence="8" id="KW-0648">Protein biosynthesis</keyword>
<dbReference type="InterPro" id="IPR004154">
    <property type="entry name" value="Anticodon-bd"/>
</dbReference>
<feature type="domain" description="Aminoacyl-transfer RNA synthetases class-II family profile" evidence="13">
    <location>
        <begin position="393"/>
        <end position="675"/>
    </location>
</feature>
<dbReference type="InterPro" id="IPR012675">
    <property type="entry name" value="Beta-grasp_dom_sf"/>
</dbReference>
<dbReference type="OrthoDB" id="5423599at2759"/>
<keyword evidence="7" id="KW-0067">ATP-binding</keyword>
<dbReference type="FunFam" id="3.30.930.10:FF:000019">
    <property type="entry name" value="Threonine--tRNA ligase"/>
    <property type="match status" value="1"/>
</dbReference>
<reference evidence="15" key="1">
    <citation type="submission" date="2021-02" db="EMBL/GenBank/DDBJ databases">
        <title>First Annotated Genome of the Yellow-green Alga Tribonema minus.</title>
        <authorList>
            <person name="Mahan K.M."/>
        </authorList>
    </citation>
    <scope>NUCLEOTIDE SEQUENCE</scope>
    <source>
        <strain evidence="15">UTEX B ZZ1240</strain>
    </source>
</reference>
<keyword evidence="16" id="KW-1185">Reference proteome</keyword>
<dbReference type="PROSITE" id="PS50862">
    <property type="entry name" value="AA_TRNA_LIGASE_II"/>
    <property type="match status" value="1"/>
</dbReference>
<dbReference type="PROSITE" id="PS51880">
    <property type="entry name" value="TGS"/>
    <property type="match status" value="1"/>
</dbReference>
<dbReference type="InterPro" id="IPR006195">
    <property type="entry name" value="aa-tRNA-synth_II"/>
</dbReference>
<dbReference type="InterPro" id="IPR002320">
    <property type="entry name" value="Thr-tRNA-ligase_IIa"/>
</dbReference>
<keyword evidence="5" id="KW-0436">Ligase</keyword>
<dbReference type="SUPFAM" id="SSF55186">
    <property type="entry name" value="ThrRS/AlaRS common domain"/>
    <property type="match status" value="1"/>
</dbReference>
<dbReference type="InterPro" id="IPR018163">
    <property type="entry name" value="Thr/Ala-tRNA-synth_IIc_edit"/>
</dbReference>
<protein>
    <recommendedName>
        <fullName evidence="12">Probable threonine--tRNA ligase, cytoplasmic</fullName>
        <ecNumber evidence="3">6.1.1.3</ecNumber>
    </recommendedName>
    <alternativeName>
        <fullName evidence="10">Threonyl-tRNA synthetase</fullName>
    </alternativeName>
</protein>
<dbReference type="Pfam" id="PF02824">
    <property type="entry name" value="TGS"/>
    <property type="match status" value="1"/>
</dbReference>
<dbReference type="CDD" id="cd01667">
    <property type="entry name" value="TGS_ThrRS"/>
    <property type="match status" value="1"/>
</dbReference>
<dbReference type="SUPFAM" id="SSF55681">
    <property type="entry name" value="Class II aaRS and biotin synthetases"/>
    <property type="match status" value="1"/>
</dbReference>
<dbReference type="SMART" id="SM00863">
    <property type="entry name" value="tRNA_SAD"/>
    <property type="match status" value="1"/>
</dbReference>
<dbReference type="PANTHER" id="PTHR11451">
    <property type="entry name" value="THREONINE-TRNA LIGASE"/>
    <property type="match status" value="1"/>
</dbReference>
<dbReference type="GO" id="GO:0005524">
    <property type="term" value="F:ATP binding"/>
    <property type="evidence" value="ECO:0007669"/>
    <property type="project" value="UniProtKB-KW"/>
</dbReference>
<dbReference type="InterPro" id="IPR002314">
    <property type="entry name" value="aa-tRNA-synt_IIb"/>
</dbReference>
<dbReference type="CDD" id="cd00771">
    <property type="entry name" value="ThrRS_core"/>
    <property type="match status" value="1"/>
</dbReference>
<comment type="subcellular location">
    <subcellularLocation>
        <location evidence="1">Cytoplasm</location>
    </subcellularLocation>
</comment>
<evidence type="ECO:0000256" key="12">
    <source>
        <dbReference type="ARBA" id="ARBA00072369"/>
    </source>
</evidence>
<dbReference type="AlphaFoldDB" id="A0A835YMV8"/>
<dbReference type="PANTHER" id="PTHR11451:SF46">
    <property type="entry name" value="THREONINE--TRNA LIGASE"/>
    <property type="match status" value="1"/>
</dbReference>
<dbReference type="EC" id="6.1.1.3" evidence="3"/>
<evidence type="ECO:0000256" key="5">
    <source>
        <dbReference type="ARBA" id="ARBA00022598"/>
    </source>
</evidence>
<proteinExistence type="inferred from homology"/>
<name>A0A835YMV8_9STRA</name>
<dbReference type="Pfam" id="PF00587">
    <property type="entry name" value="tRNA-synt_2b"/>
    <property type="match status" value="1"/>
</dbReference>
<dbReference type="GO" id="GO:0004829">
    <property type="term" value="F:threonine-tRNA ligase activity"/>
    <property type="evidence" value="ECO:0007669"/>
    <property type="project" value="UniProtKB-EC"/>
</dbReference>
<evidence type="ECO:0000256" key="7">
    <source>
        <dbReference type="ARBA" id="ARBA00022840"/>
    </source>
</evidence>
<evidence type="ECO:0000313" key="16">
    <source>
        <dbReference type="Proteomes" id="UP000664859"/>
    </source>
</evidence>
<dbReference type="FunFam" id="3.10.20.30:FF:000006">
    <property type="entry name" value="Threonine--tRNA ligase, cytoplasmic"/>
    <property type="match status" value="1"/>
</dbReference>
<evidence type="ECO:0000256" key="2">
    <source>
        <dbReference type="ARBA" id="ARBA00008226"/>
    </source>
</evidence>
<dbReference type="Pfam" id="PF03129">
    <property type="entry name" value="HGTP_anticodon"/>
    <property type="match status" value="1"/>
</dbReference>
<accession>A0A835YMV8</accession>
<dbReference type="HAMAP" id="MF_00184">
    <property type="entry name" value="Thr_tRNA_synth"/>
    <property type="match status" value="1"/>
</dbReference>
<keyword evidence="6" id="KW-0547">Nucleotide-binding</keyword>
<keyword evidence="4" id="KW-0963">Cytoplasm</keyword>
<dbReference type="InterPro" id="IPR012676">
    <property type="entry name" value="TGS-like"/>
</dbReference>
<dbReference type="SUPFAM" id="SSF52954">
    <property type="entry name" value="Class II aaRS ABD-related"/>
    <property type="match status" value="1"/>
</dbReference>
<dbReference type="InterPro" id="IPR036621">
    <property type="entry name" value="Anticodon-bd_dom_sf"/>
</dbReference>
<dbReference type="EMBL" id="JAFCMP010000515">
    <property type="protein sequence ID" value="KAG5178366.1"/>
    <property type="molecule type" value="Genomic_DNA"/>
</dbReference>
<dbReference type="FunFam" id="3.30.980.10:FF:000005">
    <property type="entry name" value="Threonyl-tRNA synthetase, mitochondrial"/>
    <property type="match status" value="1"/>
</dbReference>
<evidence type="ECO:0000256" key="11">
    <source>
        <dbReference type="ARBA" id="ARBA00049515"/>
    </source>
</evidence>
<dbReference type="Gene3D" id="3.40.50.800">
    <property type="entry name" value="Anticodon-binding domain"/>
    <property type="match status" value="1"/>
</dbReference>
<dbReference type="InterPro" id="IPR012947">
    <property type="entry name" value="tRNA_SAD"/>
</dbReference>
<feature type="domain" description="TGS" evidence="14">
    <location>
        <begin position="98"/>
        <end position="188"/>
    </location>
</feature>
<sequence length="779" mass="87723">MSSGKGSFKVNPTAKFTVLDPASSKVNHVESAAAAVSTADHKTRLTKSTGKLVDESAQGRIGAPFTVTKDPAFLKDRMAVFEAAAAKQQERHAAKPRVPITITLPDGSVREGISWQTTPMDIATAISKQLAKQIIVSEVTYSSKIEDDEANVASADGLELEGETGDSSAELWDMLRPLIGDCKLRLLKWEDKEAQAVFWHSSAHCLGHAMECRYGCHLTHGPPIEQGFFYDCYMGDNVVSDKDLPDLDKHVTAQCKQKQTFDRLVLSKEEALEMFKYNPFKAQYIQTRIPEGGCTTVYKNGEFIDLCRGPHVPYSTMIQAFAATRNSSTNWLGKTDNDTLQRIYGVSFPDKKELKKWQDFQEQAKKRDHRRVGQQQELFFFHPLSPGSAFFLPHGTRIYNRLMDFIRGEYRRRGYEEVTSPNIFNMELWNISGHALHYKDNMFRFDVEGQEYGMKPMNCPGHCLMFAHRLRSYRELPIRMADFGVLHRNEISGALTGLTRVRRFCQDDAHIFCREDQITAEVLGSLDFMKTVYDIFGMTYKLELSTKPAKALGDDSLWAAAEASLAAALDEFAGKGNWRENPGDGAFYGPKIDIKVFDAMERVHQCATVQLDFQLPIRFDLSYRGDAREEGADGDVAKPAVANTINRPVMVHRAMLGSLERMIAVLTEHYGGRWPFWLSPRQAMVVPVGQAFIPYACKVRDRLHAAGFHIDVDDSSKTLNKKVREAETAHYNYVLVVGAAEQETDEANVREAGNKAVQPRNMKVEEVIEMMRSLTEQKS</sequence>
<evidence type="ECO:0000256" key="3">
    <source>
        <dbReference type="ARBA" id="ARBA00013163"/>
    </source>
</evidence>
<dbReference type="InterPro" id="IPR045864">
    <property type="entry name" value="aa-tRNA-synth_II/BPL/LPL"/>
</dbReference>